<sequence>MVVNRFGRPGPRWTAAVLAFVVTAGLAVIAGTASAASSMTVATALATQNGQTATVVGYVVGEPTATNTVLRSTFTGDTAIAIADTASETGTPRMLYIQVTTSYRGTFGLRTNPNLMGRSVTVTGTLTAYFTHGGLKNPTSMALTGAPPTQPPTPTATPTPIPTPTGGPYDATYYRDAVGKTGPGLRGALHTIIKAQTKVTYDQVWDALKSTDQDPANPNNVILIYTGQSISKARNGSGVDDWNREHVWAKSHGDFGTATGPGTDLHHLRPCDVSVNSTRGNKDFDNGGSQVTEAPGNYTDADSWEPRDADKGDVARMIMYMAIRYEGEDGWPDLEMNQSVTNGTAPYIGKLSVLLQWNMSDPPSAFEKNRNQVIYDSWQGNRNPFIDHPEWATAIWG</sequence>
<dbReference type="AlphaFoldDB" id="A0A8J7KVL7"/>
<dbReference type="InterPro" id="IPR045939">
    <property type="entry name" value="YhcR_N"/>
</dbReference>
<accession>A0A8J7KVL7</accession>
<keyword evidence="1" id="KW-0540">Nuclease</keyword>
<dbReference type="InterPro" id="IPR044925">
    <property type="entry name" value="His-Me_finger_sf"/>
</dbReference>
<evidence type="ECO:0000313" key="6">
    <source>
        <dbReference type="EMBL" id="MBG6135452.1"/>
    </source>
</evidence>
<gene>
    <name evidence="6" type="ORF">IW245_001646</name>
</gene>
<evidence type="ECO:0000256" key="4">
    <source>
        <dbReference type="SAM" id="SignalP"/>
    </source>
</evidence>
<keyword evidence="7" id="KW-1185">Reference proteome</keyword>
<evidence type="ECO:0000256" key="3">
    <source>
        <dbReference type="SAM" id="MobiDB-lite"/>
    </source>
</evidence>
<keyword evidence="6" id="KW-0255">Endonuclease</keyword>
<dbReference type="GO" id="GO:0004519">
    <property type="term" value="F:endonuclease activity"/>
    <property type="evidence" value="ECO:0007669"/>
    <property type="project" value="UniProtKB-KW"/>
</dbReference>
<dbReference type="RefSeq" id="WP_197002558.1">
    <property type="nucleotide sequence ID" value="NZ_BONS01000003.1"/>
</dbReference>
<proteinExistence type="predicted"/>
<feature type="region of interest" description="Disordered" evidence="3">
    <location>
        <begin position="279"/>
        <end position="307"/>
    </location>
</feature>
<dbReference type="Pfam" id="PF04231">
    <property type="entry name" value="Endonuclease_1"/>
    <property type="match status" value="1"/>
</dbReference>
<dbReference type="PANTHER" id="PTHR33607:SF2">
    <property type="entry name" value="ENDONUCLEASE-1"/>
    <property type="match status" value="1"/>
</dbReference>
<reference evidence="6" key="1">
    <citation type="submission" date="2020-11" db="EMBL/GenBank/DDBJ databases">
        <title>Sequencing the genomes of 1000 actinobacteria strains.</title>
        <authorList>
            <person name="Klenk H.-P."/>
        </authorList>
    </citation>
    <scope>NUCLEOTIDE SEQUENCE</scope>
    <source>
        <strain evidence="6">DSM 45356</strain>
    </source>
</reference>
<feature type="signal peptide" evidence="4">
    <location>
        <begin position="1"/>
        <end position="35"/>
    </location>
</feature>
<keyword evidence="2" id="KW-0378">Hydrolase</keyword>
<evidence type="ECO:0000256" key="1">
    <source>
        <dbReference type="ARBA" id="ARBA00022722"/>
    </source>
</evidence>
<feature type="domain" description="Endonuclease YhcR N-terminal" evidence="5">
    <location>
        <begin position="39"/>
        <end position="143"/>
    </location>
</feature>
<dbReference type="SUPFAM" id="SSF54060">
    <property type="entry name" value="His-Me finger endonucleases"/>
    <property type="match status" value="1"/>
</dbReference>
<keyword evidence="4" id="KW-0732">Signal</keyword>
<dbReference type="GO" id="GO:0016787">
    <property type="term" value="F:hydrolase activity"/>
    <property type="evidence" value="ECO:0007669"/>
    <property type="project" value="UniProtKB-KW"/>
</dbReference>
<organism evidence="6 7">
    <name type="scientific">Longispora fulva</name>
    <dbReference type="NCBI Taxonomy" id="619741"/>
    <lineage>
        <taxon>Bacteria</taxon>
        <taxon>Bacillati</taxon>
        <taxon>Actinomycetota</taxon>
        <taxon>Actinomycetes</taxon>
        <taxon>Micromonosporales</taxon>
        <taxon>Micromonosporaceae</taxon>
        <taxon>Longispora</taxon>
    </lineage>
</organism>
<dbReference type="InterPro" id="IPR007346">
    <property type="entry name" value="Endonuclease-I"/>
</dbReference>
<evidence type="ECO:0000259" key="5">
    <source>
        <dbReference type="Pfam" id="PF19886"/>
    </source>
</evidence>
<comment type="caution">
    <text evidence="6">The sequence shown here is derived from an EMBL/GenBank/DDBJ whole genome shotgun (WGS) entry which is preliminary data.</text>
</comment>
<dbReference type="Proteomes" id="UP000622552">
    <property type="component" value="Unassembled WGS sequence"/>
</dbReference>
<protein>
    <submittedName>
        <fullName evidence="6">Endonuclease I</fullName>
    </submittedName>
</protein>
<feature type="chain" id="PRO_5035314050" evidence="4">
    <location>
        <begin position="36"/>
        <end position="397"/>
    </location>
</feature>
<dbReference type="Pfam" id="PF19886">
    <property type="entry name" value="DUF6359"/>
    <property type="match status" value="1"/>
</dbReference>
<dbReference type="EMBL" id="JADOUF010000001">
    <property type="protein sequence ID" value="MBG6135452.1"/>
    <property type="molecule type" value="Genomic_DNA"/>
</dbReference>
<evidence type="ECO:0000313" key="7">
    <source>
        <dbReference type="Proteomes" id="UP000622552"/>
    </source>
</evidence>
<dbReference type="PANTHER" id="PTHR33607">
    <property type="entry name" value="ENDONUCLEASE-1"/>
    <property type="match status" value="1"/>
</dbReference>
<name>A0A8J7KVL7_9ACTN</name>
<evidence type="ECO:0000256" key="2">
    <source>
        <dbReference type="ARBA" id="ARBA00022801"/>
    </source>
</evidence>